<proteinExistence type="predicted"/>
<dbReference type="AlphaFoldDB" id="A0A8C3W1N9"/>
<dbReference type="InterPro" id="IPR051147">
    <property type="entry name" value="CFAP_domain-containing"/>
</dbReference>
<dbReference type="InterPro" id="IPR025252">
    <property type="entry name" value="DUF4200"/>
</dbReference>
<dbReference type="Ensembl" id="ENSCWAT00000010824.1">
    <property type="protein sequence ID" value="ENSCWAP00000009962.1"/>
    <property type="gene ID" value="ENSCWAG00000007723.1"/>
</dbReference>
<protein>
    <recommendedName>
        <fullName evidence="4">DUF4200 domain-containing protein</fullName>
    </recommendedName>
</protein>
<evidence type="ECO:0000313" key="5">
    <source>
        <dbReference type="Ensembl" id="ENSCWAP00000009962.1"/>
    </source>
</evidence>
<organism evidence="5 6">
    <name type="scientific">Catagonus wagneri</name>
    <name type="common">Chacoan peccary</name>
    <dbReference type="NCBI Taxonomy" id="51154"/>
    <lineage>
        <taxon>Eukaryota</taxon>
        <taxon>Metazoa</taxon>
        <taxon>Chordata</taxon>
        <taxon>Craniata</taxon>
        <taxon>Vertebrata</taxon>
        <taxon>Euteleostomi</taxon>
        <taxon>Mammalia</taxon>
        <taxon>Eutheria</taxon>
        <taxon>Laurasiatheria</taxon>
        <taxon>Artiodactyla</taxon>
        <taxon>Suina</taxon>
        <taxon>Tayassuidae</taxon>
        <taxon>Catagonus</taxon>
    </lineage>
</organism>
<dbReference type="PANTHER" id="PTHR21683:SF5">
    <property type="entry name" value="CILIA- AND FLAGELLA-ASSOCIATED PROTEIN 100"/>
    <property type="match status" value="1"/>
</dbReference>
<keyword evidence="6" id="KW-1185">Reference proteome</keyword>
<dbReference type="Proteomes" id="UP000694540">
    <property type="component" value="Unplaced"/>
</dbReference>
<dbReference type="PANTHER" id="PTHR21683">
    <property type="entry name" value="COILED-COIL DOMAIN-CONTAINING PROTEIN 42 LIKE-2-LIKE-RELATED"/>
    <property type="match status" value="1"/>
</dbReference>
<dbReference type="GO" id="GO:0036064">
    <property type="term" value="C:ciliary basal body"/>
    <property type="evidence" value="ECO:0007669"/>
    <property type="project" value="TreeGrafter"/>
</dbReference>
<evidence type="ECO:0000256" key="3">
    <source>
        <dbReference type="SAM" id="Coils"/>
    </source>
</evidence>
<sequence length="208" mass="23883">MPVLPQRQRHLLPSLTNTGGPALFSGLLVSPSPVSATLPDGSDNPFHLPEDADFFLLRDQERNKSLADRERKKMLRVHEKVTFSSKASAKHSSLRRELQLEDEAEDPEVQAHAEQLRTFHDQTAWTLSTTRDKGEPESISSYVSRRRQMFLVQYALDVKRGEIQRLERLMTREEAALEQAERLLEKDAALFDEFLRENDRSSMQALRA</sequence>
<dbReference type="GeneTree" id="ENSGT00940000153110"/>
<accession>A0A8C3W1N9</accession>
<reference evidence="5" key="1">
    <citation type="submission" date="2025-08" db="UniProtKB">
        <authorList>
            <consortium name="Ensembl"/>
        </authorList>
    </citation>
    <scope>IDENTIFICATION</scope>
</reference>
<feature type="coiled-coil region" evidence="3">
    <location>
        <begin position="156"/>
        <end position="190"/>
    </location>
</feature>
<feature type="domain" description="DUF4200" evidence="4">
    <location>
        <begin position="142"/>
        <end position="207"/>
    </location>
</feature>
<evidence type="ECO:0000259" key="4">
    <source>
        <dbReference type="Pfam" id="PF13863"/>
    </source>
</evidence>
<reference evidence="5" key="2">
    <citation type="submission" date="2025-09" db="UniProtKB">
        <authorList>
            <consortium name="Ensembl"/>
        </authorList>
    </citation>
    <scope>IDENTIFICATION</scope>
</reference>
<keyword evidence="2" id="KW-0966">Cell projection</keyword>
<dbReference type="Pfam" id="PF13863">
    <property type="entry name" value="DUF4200"/>
    <property type="match status" value="1"/>
</dbReference>
<keyword evidence="1 3" id="KW-0175">Coiled coil</keyword>
<evidence type="ECO:0000256" key="2">
    <source>
        <dbReference type="ARBA" id="ARBA00023069"/>
    </source>
</evidence>
<name>A0A8C3W1N9_9CETA</name>
<keyword evidence="2" id="KW-0969">Cilium</keyword>
<evidence type="ECO:0000256" key="1">
    <source>
        <dbReference type="ARBA" id="ARBA00023054"/>
    </source>
</evidence>
<evidence type="ECO:0000313" key="6">
    <source>
        <dbReference type="Proteomes" id="UP000694540"/>
    </source>
</evidence>